<evidence type="ECO:0000313" key="3">
    <source>
        <dbReference type="Proteomes" id="UP000579605"/>
    </source>
</evidence>
<gene>
    <name evidence="2" type="ORF">F4554_004557</name>
</gene>
<sequence>MHNPIRYLWTKTWHRTTHGRYSRLGDAQPEKAPTARQAHACRSAMADPDQRSVDT</sequence>
<comment type="caution">
    <text evidence="2">The sequence shown here is derived from an EMBL/GenBank/DDBJ whole genome shotgun (WGS) entry which is preliminary data.</text>
</comment>
<protein>
    <submittedName>
        <fullName evidence="2">Uncharacterized protein</fullName>
    </submittedName>
</protein>
<evidence type="ECO:0000313" key="2">
    <source>
        <dbReference type="EMBL" id="NYH91919.1"/>
    </source>
</evidence>
<organism evidence="2 3">
    <name type="scientific">Actinopolymorpha rutila</name>
    <dbReference type="NCBI Taxonomy" id="446787"/>
    <lineage>
        <taxon>Bacteria</taxon>
        <taxon>Bacillati</taxon>
        <taxon>Actinomycetota</taxon>
        <taxon>Actinomycetes</taxon>
        <taxon>Propionibacteriales</taxon>
        <taxon>Actinopolymorphaceae</taxon>
        <taxon>Actinopolymorpha</taxon>
    </lineage>
</organism>
<keyword evidence="3" id="KW-1185">Reference proteome</keyword>
<reference evidence="2 3" key="1">
    <citation type="submission" date="2020-07" db="EMBL/GenBank/DDBJ databases">
        <title>Sequencing the genomes of 1000 actinobacteria strains.</title>
        <authorList>
            <person name="Klenk H.-P."/>
        </authorList>
    </citation>
    <scope>NUCLEOTIDE SEQUENCE [LARGE SCALE GENOMIC DNA]</scope>
    <source>
        <strain evidence="2 3">DSM 18448</strain>
    </source>
</reference>
<proteinExistence type="predicted"/>
<accession>A0A852ZR95</accession>
<dbReference type="Proteomes" id="UP000579605">
    <property type="component" value="Unassembled WGS sequence"/>
</dbReference>
<dbReference type="AlphaFoldDB" id="A0A852ZR95"/>
<evidence type="ECO:0000256" key="1">
    <source>
        <dbReference type="SAM" id="MobiDB-lite"/>
    </source>
</evidence>
<dbReference type="EMBL" id="JACBZH010000001">
    <property type="protein sequence ID" value="NYH91919.1"/>
    <property type="molecule type" value="Genomic_DNA"/>
</dbReference>
<feature type="region of interest" description="Disordered" evidence="1">
    <location>
        <begin position="23"/>
        <end position="55"/>
    </location>
</feature>
<name>A0A852ZR95_9ACTN</name>